<feature type="domain" description="Carbamoyltransferase" evidence="2">
    <location>
        <begin position="35"/>
        <end position="357"/>
    </location>
</feature>
<evidence type="ECO:0000259" key="2">
    <source>
        <dbReference type="Pfam" id="PF02543"/>
    </source>
</evidence>
<dbReference type="PANTHER" id="PTHR34847:SF1">
    <property type="entry name" value="NODULATION PROTEIN U"/>
    <property type="match status" value="1"/>
</dbReference>
<dbReference type="Gene3D" id="3.30.420.40">
    <property type="match status" value="2"/>
</dbReference>
<dbReference type="PANTHER" id="PTHR34847">
    <property type="entry name" value="NODULATION PROTEIN U"/>
    <property type="match status" value="1"/>
</dbReference>
<comment type="caution">
    <text evidence="4">The sequence shown here is derived from an EMBL/GenBank/DDBJ whole genome shotgun (WGS) entry which is preliminary data.</text>
</comment>
<dbReference type="EMBL" id="NJAK01000001">
    <property type="protein sequence ID" value="PHM61676.1"/>
    <property type="molecule type" value="Genomic_DNA"/>
</dbReference>
<dbReference type="Pfam" id="PF02543">
    <property type="entry name" value="Carbam_trans_N"/>
    <property type="match status" value="1"/>
</dbReference>
<name>A0A2D0KE32_9GAMM</name>
<comment type="similarity">
    <text evidence="1">Belongs to the NodU/CmcH family.</text>
</comment>
<keyword evidence="5" id="KW-1185">Reference proteome</keyword>
<dbReference type="InterPro" id="IPR043129">
    <property type="entry name" value="ATPase_NBD"/>
</dbReference>
<dbReference type="OrthoDB" id="9780777at2"/>
<protein>
    <submittedName>
        <fullName evidence="4">Carbamoyltransferase</fullName>
    </submittedName>
</protein>
<dbReference type="Proteomes" id="UP000222168">
    <property type="component" value="Unassembled WGS sequence"/>
</dbReference>
<dbReference type="GO" id="GO:0016740">
    <property type="term" value="F:transferase activity"/>
    <property type="evidence" value="ECO:0007669"/>
    <property type="project" value="UniProtKB-KW"/>
</dbReference>
<reference evidence="4 5" key="1">
    <citation type="journal article" date="2017" name="Nat. Microbiol.">
        <title>Natural product diversity associated with the nematode symbionts Photorhabdus and Xenorhabdus.</title>
        <authorList>
            <person name="Tobias N.J."/>
            <person name="Wolff H."/>
            <person name="Djahanschiri B."/>
            <person name="Grundmann F."/>
            <person name="Kronenwerth M."/>
            <person name="Shi Y.M."/>
            <person name="Simonyi S."/>
            <person name="Grun P."/>
            <person name="Shapiro-Ilan D."/>
            <person name="Pidot S.J."/>
            <person name="Stinear T.P."/>
            <person name="Ebersberger I."/>
            <person name="Bode H.B."/>
        </authorList>
    </citation>
    <scope>NUCLEOTIDE SEQUENCE [LARGE SCALE GENOMIC DNA]</scope>
    <source>
        <strain evidence="4 5">DSM 22670</strain>
    </source>
</reference>
<dbReference type="InterPro" id="IPR038152">
    <property type="entry name" value="Carbam_trans_C_sf"/>
</dbReference>
<dbReference type="SUPFAM" id="SSF53067">
    <property type="entry name" value="Actin-like ATPase domain"/>
    <property type="match status" value="1"/>
</dbReference>
<dbReference type="AlphaFoldDB" id="A0A2D0KE32"/>
<evidence type="ECO:0000313" key="4">
    <source>
        <dbReference type="EMBL" id="PHM61676.1"/>
    </source>
</evidence>
<dbReference type="Pfam" id="PF16861">
    <property type="entry name" value="Carbam_trans_C"/>
    <property type="match status" value="1"/>
</dbReference>
<organism evidence="4 5">
    <name type="scientific">Xenorhabdus ishibashii</name>
    <dbReference type="NCBI Taxonomy" id="1034471"/>
    <lineage>
        <taxon>Bacteria</taxon>
        <taxon>Pseudomonadati</taxon>
        <taxon>Pseudomonadota</taxon>
        <taxon>Gammaproteobacteria</taxon>
        <taxon>Enterobacterales</taxon>
        <taxon>Morganellaceae</taxon>
        <taxon>Xenorhabdus</taxon>
    </lineage>
</organism>
<dbReference type="InterPro" id="IPR051338">
    <property type="entry name" value="NodU/CmcH_Carbamoyltrnsfr"/>
</dbReference>
<accession>A0A2D0KE32</accession>
<evidence type="ECO:0000256" key="1">
    <source>
        <dbReference type="ARBA" id="ARBA00006129"/>
    </source>
</evidence>
<proteinExistence type="inferred from homology"/>
<keyword evidence="4" id="KW-0808">Transferase</keyword>
<dbReference type="InterPro" id="IPR031730">
    <property type="entry name" value="Carbam_trans_C"/>
</dbReference>
<evidence type="ECO:0000259" key="3">
    <source>
        <dbReference type="Pfam" id="PF16861"/>
    </source>
</evidence>
<gene>
    <name evidence="4" type="ORF">Xish_00815</name>
</gene>
<dbReference type="Gene3D" id="3.90.870.20">
    <property type="entry name" value="Carbamoyltransferase, C-terminal domain"/>
    <property type="match status" value="1"/>
</dbReference>
<evidence type="ECO:0000313" key="5">
    <source>
        <dbReference type="Proteomes" id="UP000222168"/>
    </source>
</evidence>
<dbReference type="RefSeq" id="WP_099116818.1">
    <property type="nucleotide sequence ID" value="NZ_NJAK01000001.1"/>
</dbReference>
<dbReference type="InterPro" id="IPR003696">
    <property type="entry name" value="Carbtransf_dom"/>
</dbReference>
<feature type="domain" description="Carbamoyltransferase C-terminal" evidence="3">
    <location>
        <begin position="411"/>
        <end position="582"/>
    </location>
</feature>
<sequence length="583" mass="64469">MIVLGLSGLPQAQKWLTDSYPNINPLDTRICQGLDSAACIVVDGKIIAAAAEERFTGIKGTGQFPQEAIAYCLQSAGVTKDEVDIIAHGFNYNAYRRFFISPADKTMFDAVYRSETVISMLEQDGWTSVKKRFRPVDHHLAHAASAFFPSGFNSALCIVADGMGETESVSIFNCHDDKLERLSSQSISSSPGICYSICTRFLGFMFNSDEYKVMGLAAYGNPEKYSAFFEKFICFDDNNGQIVIRWPQGALKSAAEGYPHAMAWLQTSTGLTPCTSSDELSNSHTDFAAALQKRFAEIFCHLTSWWLSKTGHTHLCLAGGVFLNCRVNQQISTLPAVSDMFIQPASGDDGSALGAALACLKYDYKGERLFSPYLGPSYTDEDITAILKELKYKDLSVSHTGLSNQYFESAAQAIKDDLIIAWFNGRMEFGPRALGNRSILALPSGKNIKERINRTVKFREGFRPFAPAVTDECLEQIFDVKHLTPYYYMLSTTNVREGMVGAVSGVIHTDGTARTQVVSGRFNPVFYRLLQEVSKKTGYGCVVNTSFNVKGQPLILDPRTALETFMNTSLDKLYLQGFIVCKR</sequence>